<dbReference type="GO" id="GO:0016746">
    <property type="term" value="F:acyltransferase activity"/>
    <property type="evidence" value="ECO:0007669"/>
    <property type="project" value="UniProtKB-KW"/>
</dbReference>
<dbReference type="RefSeq" id="WP_073506216.1">
    <property type="nucleotide sequence ID" value="NZ_JAIFOD010000003.1"/>
</dbReference>
<dbReference type="EMBL" id="JAIFOD010000003">
    <property type="protein sequence ID" value="MBX4192780.1"/>
    <property type="molecule type" value="Genomic_DNA"/>
</dbReference>
<evidence type="ECO:0000256" key="3">
    <source>
        <dbReference type="ARBA" id="ARBA00023315"/>
    </source>
</evidence>
<evidence type="ECO:0008006" key="6">
    <source>
        <dbReference type="Google" id="ProtNLM"/>
    </source>
</evidence>
<dbReference type="InterPro" id="IPR016181">
    <property type="entry name" value="Acyl_CoA_acyltransferase"/>
</dbReference>
<accession>A0AAW4QEJ8</accession>
<evidence type="ECO:0000313" key="4">
    <source>
        <dbReference type="EMBL" id="MBX4192780.1"/>
    </source>
</evidence>
<name>A0AAW4QEJ8_9ENTE</name>
<evidence type="ECO:0000313" key="5">
    <source>
        <dbReference type="Proteomes" id="UP000704433"/>
    </source>
</evidence>
<keyword evidence="2" id="KW-0808">Transferase</keyword>
<proteinExistence type="predicted"/>
<dbReference type="SUPFAM" id="SSF55729">
    <property type="entry name" value="Acyl-CoA N-acyltransferases (Nat)"/>
    <property type="match status" value="1"/>
</dbReference>
<dbReference type="PANTHER" id="PTHR36449">
    <property type="entry name" value="ACETYLTRANSFERASE-RELATED"/>
    <property type="match status" value="1"/>
</dbReference>
<dbReference type="Proteomes" id="UP000704433">
    <property type="component" value="Unassembled WGS sequence"/>
</dbReference>
<evidence type="ECO:0000256" key="2">
    <source>
        <dbReference type="ARBA" id="ARBA00022679"/>
    </source>
</evidence>
<keyword evidence="3" id="KW-0012">Acyltransferase</keyword>
<dbReference type="PANTHER" id="PTHR36449:SF1">
    <property type="entry name" value="ACETYLTRANSFERASE"/>
    <property type="match status" value="1"/>
</dbReference>
<gene>
    <name evidence="4" type="ORF">KYX84_00855</name>
</gene>
<dbReference type="Gene3D" id="3.40.630.30">
    <property type="match status" value="1"/>
</dbReference>
<comment type="caution">
    <text evidence="4">The sequence shown here is derived from an EMBL/GenBank/DDBJ whole genome shotgun (WGS) entry which is preliminary data.</text>
</comment>
<sequence>MTIKSCAYNAYIDTQKIKGFYCENERINNFFHEEAEELEKCGAGNTIIYYEDSTGEIFGFYTLSLRPLNITELKKYDRFNKKFLSDFANSFEIEEFPALEIMRLGVSYDHRLKRIGASMIYDIYKQVIELQIYYNLPINVIFIEALYEVTEFYEKLGFEFIKYSDEEHRLEKYPMLINTKKIIDIVYPESK</sequence>
<protein>
    <recommendedName>
        <fullName evidence="6">GNAT family N-acetyltransferase</fullName>
    </recommendedName>
</protein>
<organism evidence="4 5">
    <name type="scientific">Enterococcus lactis</name>
    <dbReference type="NCBI Taxonomy" id="357441"/>
    <lineage>
        <taxon>Bacteria</taxon>
        <taxon>Bacillati</taxon>
        <taxon>Bacillota</taxon>
        <taxon>Bacilli</taxon>
        <taxon>Lactobacillales</taxon>
        <taxon>Enterococcaceae</taxon>
        <taxon>Enterococcus</taxon>
    </lineage>
</organism>
<dbReference type="AlphaFoldDB" id="A0AAW4QEJ8"/>
<reference evidence="4" key="1">
    <citation type="journal article" date="2022" name="J. Anim. Sci.">
        <title>Whole genome sequence analyses-based assessment of virulence potential and antimicrobial susceptibilities and resistance of Enterococcus faecium strains isolated from commercial swine and cattle probiotic products.</title>
        <authorList>
            <person name="Shridhar P.B."/>
            <person name="Amachawadi R.G."/>
            <person name="Tokach M."/>
            <person name="Patel I."/>
            <person name="Gangiredla J."/>
            <person name="Mammel M."/>
            <person name="Nagaraja T.G."/>
        </authorList>
    </citation>
    <scope>NUCLEOTIDE SEQUENCE</scope>
    <source>
        <strain evidence="4">EF216</strain>
    </source>
</reference>
<evidence type="ECO:0000256" key="1">
    <source>
        <dbReference type="ARBA" id="ARBA00022649"/>
    </source>
</evidence>
<keyword evidence="1" id="KW-1277">Toxin-antitoxin system</keyword>